<comment type="caution">
    <text evidence="6">The sequence shown here is derived from an EMBL/GenBank/DDBJ whole genome shotgun (WGS) entry which is preliminary data.</text>
</comment>
<dbReference type="PROSITE" id="PS50883">
    <property type="entry name" value="EAL"/>
    <property type="match status" value="1"/>
</dbReference>
<organism evidence="6 7">
    <name type="scientific">Massilia aurea</name>
    <dbReference type="NCBI Taxonomy" id="373040"/>
    <lineage>
        <taxon>Bacteria</taxon>
        <taxon>Pseudomonadati</taxon>
        <taxon>Pseudomonadota</taxon>
        <taxon>Betaproteobacteria</taxon>
        <taxon>Burkholderiales</taxon>
        <taxon>Oxalobacteraceae</taxon>
        <taxon>Telluria group</taxon>
        <taxon>Massilia</taxon>
    </lineage>
</organism>
<feature type="domain" description="EAL" evidence="4">
    <location>
        <begin position="492"/>
        <end position="744"/>
    </location>
</feature>
<dbReference type="InterPro" id="IPR048437">
    <property type="entry name" value="MASE11"/>
</dbReference>
<dbReference type="CDD" id="cd01948">
    <property type="entry name" value="EAL"/>
    <property type="match status" value="1"/>
</dbReference>
<evidence type="ECO:0000259" key="2">
    <source>
        <dbReference type="PROSITE" id="PS50112"/>
    </source>
</evidence>
<proteinExistence type="predicted"/>
<evidence type="ECO:0000259" key="5">
    <source>
        <dbReference type="PROSITE" id="PS50887"/>
    </source>
</evidence>
<evidence type="ECO:0000313" key="7">
    <source>
        <dbReference type="Proteomes" id="UP000540787"/>
    </source>
</evidence>
<name>A0A7W9X469_9BURK</name>
<dbReference type="InterPro" id="IPR035919">
    <property type="entry name" value="EAL_sf"/>
</dbReference>
<feature type="domain" description="GGDEF" evidence="5">
    <location>
        <begin position="345"/>
        <end position="483"/>
    </location>
</feature>
<protein>
    <submittedName>
        <fullName evidence="6">Diguanylate cyclase (GGDEF)-like protein/PAS domain S-box-containing protein</fullName>
    </submittedName>
</protein>
<dbReference type="AlphaFoldDB" id="A0A7W9X469"/>
<keyword evidence="1" id="KW-0812">Transmembrane</keyword>
<dbReference type="Pfam" id="PF13426">
    <property type="entry name" value="PAS_9"/>
    <property type="match status" value="1"/>
</dbReference>
<dbReference type="SMART" id="SM00267">
    <property type="entry name" value="GGDEF"/>
    <property type="match status" value="1"/>
</dbReference>
<dbReference type="NCBIfam" id="TIGR00229">
    <property type="entry name" value="sensory_box"/>
    <property type="match status" value="1"/>
</dbReference>
<dbReference type="PROSITE" id="PS50887">
    <property type="entry name" value="GGDEF"/>
    <property type="match status" value="1"/>
</dbReference>
<dbReference type="Gene3D" id="3.30.70.270">
    <property type="match status" value="1"/>
</dbReference>
<dbReference type="InterPro" id="IPR043128">
    <property type="entry name" value="Rev_trsase/Diguanyl_cyclase"/>
</dbReference>
<dbReference type="PROSITE" id="PS50112">
    <property type="entry name" value="PAS"/>
    <property type="match status" value="1"/>
</dbReference>
<dbReference type="SUPFAM" id="SSF55785">
    <property type="entry name" value="PYP-like sensor domain (PAS domain)"/>
    <property type="match status" value="1"/>
</dbReference>
<feature type="transmembrane region" description="Helical" evidence="1">
    <location>
        <begin position="129"/>
        <end position="152"/>
    </location>
</feature>
<dbReference type="PANTHER" id="PTHR44757">
    <property type="entry name" value="DIGUANYLATE CYCLASE DGCP"/>
    <property type="match status" value="1"/>
</dbReference>
<evidence type="ECO:0000256" key="1">
    <source>
        <dbReference type="SAM" id="Phobius"/>
    </source>
</evidence>
<dbReference type="InterPro" id="IPR001633">
    <property type="entry name" value="EAL_dom"/>
</dbReference>
<dbReference type="SUPFAM" id="SSF141868">
    <property type="entry name" value="EAL domain-like"/>
    <property type="match status" value="1"/>
</dbReference>
<keyword evidence="7" id="KW-1185">Reference proteome</keyword>
<dbReference type="NCBIfam" id="TIGR00254">
    <property type="entry name" value="GGDEF"/>
    <property type="match status" value="1"/>
</dbReference>
<dbReference type="InterPro" id="IPR000160">
    <property type="entry name" value="GGDEF_dom"/>
</dbReference>
<dbReference type="Pfam" id="PF00563">
    <property type="entry name" value="EAL"/>
    <property type="match status" value="1"/>
</dbReference>
<dbReference type="InterPro" id="IPR029787">
    <property type="entry name" value="Nucleotide_cyclase"/>
</dbReference>
<dbReference type="Gene3D" id="3.30.450.20">
    <property type="entry name" value="PAS domain"/>
    <property type="match status" value="1"/>
</dbReference>
<dbReference type="PANTHER" id="PTHR44757:SF2">
    <property type="entry name" value="BIOFILM ARCHITECTURE MAINTENANCE PROTEIN MBAA"/>
    <property type="match status" value="1"/>
</dbReference>
<feature type="transmembrane region" description="Helical" evidence="1">
    <location>
        <begin position="56"/>
        <end position="89"/>
    </location>
</feature>
<keyword evidence="1" id="KW-1133">Transmembrane helix</keyword>
<dbReference type="InterPro" id="IPR000014">
    <property type="entry name" value="PAS"/>
</dbReference>
<dbReference type="InterPro" id="IPR052155">
    <property type="entry name" value="Biofilm_reg_signaling"/>
</dbReference>
<feature type="domain" description="PAS" evidence="2">
    <location>
        <begin position="212"/>
        <end position="258"/>
    </location>
</feature>
<dbReference type="SMART" id="SM00052">
    <property type="entry name" value="EAL"/>
    <property type="match status" value="1"/>
</dbReference>
<sequence>MSAVLVLALVVAVPSALVAAYRGYAQVALMDTIALAWILAIWRFDRWSHTTRVVNFLAMLFFVAVGSIVSVGAVGLCYLLAIPVIAVILLGQRAAYATIGAGALAMIVLGLAGYSELTMGDLASDSPVGVLLFALNYACVGALGTLTAGSVLKGLSRSLNKADTVSASLEQERTALRRVNQEWQLTSAALAGLQDMVLIVQAVHGKASHQPIIFANAAFERHSGYRIDEIIGQSLHALHGPETSTETVAALSDAMARYEPASAQLVNYTKAGEPRWVEVDIVPFAGEGGPITHWVAVGRDITEKRQSAESIRKLAFYDVLTELPNRRLLMERLGALTDKAQRGEGIGAVLYLDLDNFKSVNDARGHATGDALLKHVAGILRDTVHRRDTVARLGGDEFVVLAEHLGDDASAATAAAVALAERVGTALRRPIDIDGQVYQSSGSVGISLPTRPEQTAQDLLREADTAMYHAKAAGRNGAALFETTMLAAAENTLMLERDLGNALDNDEFALHLQLQVSPDGQPIGAESLLRWRRADGVLVPPDVFIPIAEKTGLIVPLGTWVLRQACLSWLRLSRAGHALPLSVNVSPRQFQQADFVDVVRSILAETGVPATQLIFELTEGLLVENMDATVARMHVLAELGIRFSIDDFGTGYSSLAYLQKMPLYELKIDKGFMRDMPHDVNGTALVKSILAMAGQLGLRVVAEGIETREQAQFLASHGKPCMQGFLFCRPMPLGELISQLEAAA</sequence>
<feature type="transmembrane region" description="Helical" evidence="1">
    <location>
        <begin position="95"/>
        <end position="117"/>
    </location>
</feature>
<dbReference type="InterPro" id="IPR035965">
    <property type="entry name" value="PAS-like_dom_sf"/>
</dbReference>
<dbReference type="PROSITE" id="PS50113">
    <property type="entry name" value="PAC"/>
    <property type="match status" value="1"/>
</dbReference>
<dbReference type="Gene3D" id="3.20.20.450">
    <property type="entry name" value="EAL domain"/>
    <property type="match status" value="1"/>
</dbReference>
<dbReference type="InterPro" id="IPR000700">
    <property type="entry name" value="PAS-assoc_C"/>
</dbReference>
<evidence type="ECO:0000259" key="4">
    <source>
        <dbReference type="PROSITE" id="PS50883"/>
    </source>
</evidence>
<dbReference type="Pfam" id="PF20969">
    <property type="entry name" value="MASE11"/>
    <property type="match status" value="1"/>
</dbReference>
<dbReference type="CDD" id="cd01949">
    <property type="entry name" value="GGDEF"/>
    <property type="match status" value="1"/>
</dbReference>
<gene>
    <name evidence="6" type="ORF">HD842_004307</name>
</gene>
<dbReference type="SMART" id="SM00086">
    <property type="entry name" value="PAC"/>
    <property type="match status" value="1"/>
</dbReference>
<dbReference type="CDD" id="cd00130">
    <property type="entry name" value="PAS"/>
    <property type="match status" value="1"/>
</dbReference>
<evidence type="ECO:0000259" key="3">
    <source>
        <dbReference type="PROSITE" id="PS50113"/>
    </source>
</evidence>
<dbReference type="SUPFAM" id="SSF55073">
    <property type="entry name" value="Nucleotide cyclase"/>
    <property type="match status" value="1"/>
</dbReference>
<keyword evidence="1" id="KW-0472">Membrane</keyword>
<feature type="transmembrane region" description="Helical" evidence="1">
    <location>
        <begin position="28"/>
        <end position="44"/>
    </location>
</feature>
<dbReference type="Pfam" id="PF00990">
    <property type="entry name" value="GGDEF"/>
    <property type="match status" value="1"/>
</dbReference>
<evidence type="ECO:0000313" key="6">
    <source>
        <dbReference type="EMBL" id="MBB6136130.1"/>
    </source>
</evidence>
<dbReference type="EMBL" id="JACHBX010000005">
    <property type="protein sequence ID" value="MBB6136130.1"/>
    <property type="molecule type" value="Genomic_DNA"/>
</dbReference>
<accession>A0A7W9X469</accession>
<feature type="domain" description="PAC" evidence="3">
    <location>
        <begin position="259"/>
        <end position="313"/>
    </location>
</feature>
<dbReference type="InterPro" id="IPR001610">
    <property type="entry name" value="PAC"/>
</dbReference>
<dbReference type="Proteomes" id="UP000540787">
    <property type="component" value="Unassembled WGS sequence"/>
</dbReference>
<reference evidence="6 7" key="1">
    <citation type="submission" date="2020-08" db="EMBL/GenBank/DDBJ databases">
        <title>The Agave Microbiome: Exploring the role of microbial communities in plant adaptations to desert environments.</title>
        <authorList>
            <person name="Partida-Martinez L.P."/>
        </authorList>
    </citation>
    <scope>NUCLEOTIDE SEQUENCE [LARGE SCALE GENOMIC DNA]</scope>
    <source>
        <strain evidence="6 7">AT3.2</strain>
    </source>
</reference>